<organism evidence="1 2">
    <name type="scientific">Geothermobacter ehrlichii</name>
    <dbReference type="NCBI Taxonomy" id="213224"/>
    <lineage>
        <taxon>Bacteria</taxon>
        <taxon>Pseudomonadati</taxon>
        <taxon>Thermodesulfobacteriota</taxon>
        <taxon>Desulfuromonadia</taxon>
        <taxon>Desulfuromonadales</taxon>
        <taxon>Geothermobacteraceae</taxon>
        <taxon>Geothermobacter</taxon>
    </lineage>
</organism>
<dbReference type="EMBL" id="VNIB01000005">
    <property type="protein sequence ID" value="TYO98642.1"/>
    <property type="molecule type" value="Genomic_DNA"/>
</dbReference>
<name>A0A5D3WI92_9BACT</name>
<sequence length="39" mass="4148">MKSKLLFVTLFAALALVVTSTVSMAAPIVIKFSHVVAEN</sequence>
<comment type="caution">
    <text evidence="1">The sequence shown here is derived from an EMBL/GenBank/DDBJ whole genome shotgun (WGS) entry which is preliminary data.</text>
</comment>
<dbReference type="Proteomes" id="UP000324159">
    <property type="component" value="Unassembled WGS sequence"/>
</dbReference>
<proteinExistence type="predicted"/>
<evidence type="ECO:0008006" key="3">
    <source>
        <dbReference type="Google" id="ProtNLM"/>
    </source>
</evidence>
<protein>
    <recommendedName>
        <fullName evidence="3">C4-dicarboxylate ABC transporter</fullName>
    </recommendedName>
</protein>
<dbReference type="AlphaFoldDB" id="A0A5D3WI92"/>
<reference evidence="1 2" key="1">
    <citation type="submission" date="2019-07" db="EMBL/GenBank/DDBJ databases">
        <title>Genomic Encyclopedia of Type Strains, Phase IV (KMG-IV): sequencing the most valuable type-strain genomes for metagenomic binning, comparative biology and taxonomic classification.</title>
        <authorList>
            <person name="Goeker M."/>
        </authorList>
    </citation>
    <scope>NUCLEOTIDE SEQUENCE [LARGE SCALE GENOMIC DNA]</scope>
    <source>
        <strain evidence="1 2">SS015</strain>
    </source>
</reference>
<gene>
    <name evidence="1" type="ORF">EDC39_1051</name>
</gene>
<evidence type="ECO:0000313" key="2">
    <source>
        <dbReference type="Proteomes" id="UP000324159"/>
    </source>
</evidence>
<feature type="non-terminal residue" evidence="1">
    <location>
        <position position="39"/>
    </location>
</feature>
<accession>A0A5D3WI92</accession>
<keyword evidence="2" id="KW-1185">Reference proteome</keyword>
<evidence type="ECO:0000313" key="1">
    <source>
        <dbReference type="EMBL" id="TYO98642.1"/>
    </source>
</evidence>